<dbReference type="Proteomes" id="UP000887013">
    <property type="component" value="Unassembled WGS sequence"/>
</dbReference>
<accession>A0A8X6USY9</accession>
<sequence>MNLVDLSMHIFLNNGMVNETNASEGVTKISTGNVCTRAVTYSLKGALIGINEKQLQRGTINENTICEMGKLIFANLVKKTPDHKWLKKSI</sequence>
<organism evidence="1 2">
    <name type="scientific">Nephila pilipes</name>
    <name type="common">Giant wood spider</name>
    <name type="synonym">Nephila maculata</name>
    <dbReference type="NCBI Taxonomy" id="299642"/>
    <lineage>
        <taxon>Eukaryota</taxon>
        <taxon>Metazoa</taxon>
        <taxon>Ecdysozoa</taxon>
        <taxon>Arthropoda</taxon>
        <taxon>Chelicerata</taxon>
        <taxon>Arachnida</taxon>
        <taxon>Araneae</taxon>
        <taxon>Araneomorphae</taxon>
        <taxon>Entelegynae</taxon>
        <taxon>Araneoidea</taxon>
        <taxon>Nephilidae</taxon>
        <taxon>Nephila</taxon>
    </lineage>
</organism>
<dbReference type="AlphaFoldDB" id="A0A8X6USY9"/>
<dbReference type="EMBL" id="BMAW01084668">
    <property type="protein sequence ID" value="GFU39696.1"/>
    <property type="molecule type" value="Genomic_DNA"/>
</dbReference>
<gene>
    <name evidence="1" type="ORF">NPIL_650351</name>
</gene>
<reference evidence="1" key="1">
    <citation type="submission" date="2020-08" db="EMBL/GenBank/DDBJ databases">
        <title>Multicomponent nature underlies the extraordinary mechanical properties of spider dragline silk.</title>
        <authorList>
            <person name="Kono N."/>
            <person name="Nakamura H."/>
            <person name="Mori M."/>
            <person name="Yoshida Y."/>
            <person name="Ohtoshi R."/>
            <person name="Malay A.D."/>
            <person name="Moran D.A.P."/>
            <person name="Tomita M."/>
            <person name="Numata K."/>
            <person name="Arakawa K."/>
        </authorList>
    </citation>
    <scope>NUCLEOTIDE SEQUENCE</scope>
</reference>
<evidence type="ECO:0000313" key="1">
    <source>
        <dbReference type="EMBL" id="GFU39696.1"/>
    </source>
</evidence>
<comment type="caution">
    <text evidence="1">The sequence shown here is derived from an EMBL/GenBank/DDBJ whole genome shotgun (WGS) entry which is preliminary data.</text>
</comment>
<name>A0A8X6USY9_NEPPI</name>
<keyword evidence="2" id="KW-1185">Reference proteome</keyword>
<proteinExistence type="predicted"/>
<protein>
    <submittedName>
        <fullName evidence="1">Uncharacterized protein</fullName>
    </submittedName>
</protein>
<evidence type="ECO:0000313" key="2">
    <source>
        <dbReference type="Proteomes" id="UP000887013"/>
    </source>
</evidence>